<name>A0A927F3E6_9ACTN</name>
<protein>
    <submittedName>
        <fullName evidence="2">DUF397 domain-containing protein</fullName>
    </submittedName>
</protein>
<dbReference type="Proteomes" id="UP000632289">
    <property type="component" value="Unassembled WGS sequence"/>
</dbReference>
<accession>A0A927F3E6</accession>
<comment type="caution">
    <text evidence="2">The sequence shown here is derived from an EMBL/GenBank/DDBJ whole genome shotgun (WGS) entry which is preliminary data.</text>
</comment>
<dbReference type="RefSeq" id="WP_191210732.1">
    <property type="nucleotide sequence ID" value="NZ_BAABKL010000050.1"/>
</dbReference>
<dbReference type="Pfam" id="PF04149">
    <property type="entry name" value="DUF397"/>
    <property type="match status" value="1"/>
</dbReference>
<proteinExistence type="predicted"/>
<evidence type="ECO:0000259" key="1">
    <source>
        <dbReference type="Pfam" id="PF04149"/>
    </source>
</evidence>
<gene>
    <name evidence="2" type="ORF">IF129_18080</name>
</gene>
<organism evidence="2 3">
    <name type="scientific">Streptomyces chumphonensis</name>
    <dbReference type="NCBI Taxonomy" id="1214925"/>
    <lineage>
        <taxon>Bacteria</taxon>
        <taxon>Bacillati</taxon>
        <taxon>Actinomycetota</taxon>
        <taxon>Actinomycetes</taxon>
        <taxon>Kitasatosporales</taxon>
        <taxon>Streptomycetaceae</taxon>
        <taxon>Streptomyces</taxon>
    </lineage>
</organism>
<sequence>MARTSTGELTAAGAWFKSSYSDGTGNNCIEVADLGVAVGVRDSKDLSRPAFVVRREAFAGFASFAAVQAV</sequence>
<dbReference type="EMBL" id="JACXYU010000009">
    <property type="protein sequence ID" value="MBD3933454.1"/>
    <property type="molecule type" value="Genomic_DNA"/>
</dbReference>
<evidence type="ECO:0000313" key="2">
    <source>
        <dbReference type="EMBL" id="MBD3933454.1"/>
    </source>
</evidence>
<evidence type="ECO:0000313" key="3">
    <source>
        <dbReference type="Proteomes" id="UP000632289"/>
    </source>
</evidence>
<dbReference type="InterPro" id="IPR007278">
    <property type="entry name" value="DUF397"/>
</dbReference>
<keyword evidence="3" id="KW-1185">Reference proteome</keyword>
<feature type="domain" description="DUF397" evidence="1">
    <location>
        <begin position="14"/>
        <end position="63"/>
    </location>
</feature>
<dbReference type="AlphaFoldDB" id="A0A927F3E6"/>
<reference evidence="2" key="1">
    <citation type="submission" date="2020-09" db="EMBL/GenBank/DDBJ databases">
        <title>Secondary metabolite and genome analysis of marine Streptomyces chumphonensis KK1-2T.</title>
        <authorList>
            <person name="Phongsopitanun W."/>
            <person name="Kanchanasin P."/>
            <person name="Pittayakhajonwut P."/>
            <person name="Suwanborirux K."/>
            <person name="Tanasupawat S."/>
        </authorList>
    </citation>
    <scope>NUCLEOTIDE SEQUENCE</scope>
    <source>
        <strain evidence="2">KK1-2</strain>
    </source>
</reference>